<keyword evidence="6" id="KW-0092">Biotin</keyword>
<dbReference type="Gene3D" id="3.30.470.20">
    <property type="entry name" value="ATP-grasp fold, B domain"/>
    <property type="match status" value="1"/>
</dbReference>
<dbReference type="SUPFAM" id="SSF56059">
    <property type="entry name" value="Glutathione synthetase ATP-binding domain-like"/>
    <property type="match status" value="1"/>
</dbReference>
<evidence type="ECO:0000256" key="6">
    <source>
        <dbReference type="ARBA" id="ARBA00023267"/>
    </source>
</evidence>
<comment type="cofactor">
    <cofactor evidence="1">
        <name>biotin</name>
        <dbReference type="ChEBI" id="CHEBI:57586"/>
    </cofactor>
</comment>
<dbReference type="InterPro" id="IPR003778">
    <property type="entry name" value="CT_A_B"/>
</dbReference>
<dbReference type="InterPro" id="IPR050856">
    <property type="entry name" value="Biotin_carboxylase_complex"/>
</dbReference>
<evidence type="ECO:0000256" key="5">
    <source>
        <dbReference type="ARBA" id="ARBA00022840"/>
    </source>
</evidence>
<dbReference type="Gene3D" id="3.30.1360.40">
    <property type="match status" value="1"/>
</dbReference>
<dbReference type="InterPro" id="IPR011761">
    <property type="entry name" value="ATP-grasp"/>
</dbReference>
<feature type="domain" description="ATP-grasp" evidence="9">
    <location>
        <begin position="120"/>
        <end position="317"/>
    </location>
</feature>
<evidence type="ECO:0000256" key="1">
    <source>
        <dbReference type="ARBA" id="ARBA00001953"/>
    </source>
</evidence>
<dbReference type="SUPFAM" id="SSF51230">
    <property type="entry name" value="Single hybrid motif"/>
    <property type="match status" value="1"/>
</dbReference>
<dbReference type="InterPro" id="IPR003833">
    <property type="entry name" value="CT_C_D"/>
</dbReference>
<dbReference type="InterPro" id="IPR014084">
    <property type="entry name" value="Urea_COase"/>
</dbReference>
<dbReference type="Pfam" id="PF00364">
    <property type="entry name" value="Biotin_lipoyl"/>
    <property type="match status" value="1"/>
</dbReference>
<accession>A0A7W8E871</accession>
<dbReference type="InterPro" id="IPR011054">
    <property type="entry name" value="Rudment_hybrid_motif"/>
</dbReference>
<dbReference type="Gene3D" id="2.40.100.10">
    <property type="entry name" value="Cyclophilin-like"/>
    <property type="match status" value="2"/>
</dbReference>
<evidence type="ECO:0000259" key="10">
    <source>
        <dbReference type="PROSITE" id="PS50979"/>
    </source>
</evidence>
<dbReference type="AlphaFoldDB" id="A0A7W8E871"/>
<dbReference type="Proteomes" id="UP000584867">
    <property type="component" value="Unassembled WGS sequence"/>
</dbReference>
<dbReference type="InterPro" id="IPR001882">
    <property type="entry name" value="Biotin_BS"/>
</dbReference>
<keyword evidence="4" id="KW-0378">Hydrolase</keyword>
<dbReference type="SMART" id="SM00878">
    <property type="entry name" value="Biotin_carb_C"/>
    <property type="match status" value="1"/>
</dbReference>
<dbReference type="SMART" id="SM00796">
    <property type="entry name" value="AHS1"/>
    <property type="match status" value="1"/>
</dbReference>
<keyword evidence="2 11" id="KW-0436">Ligase</keyword>
<name>A0A7W8E871_9BACT</name>
<evidence type="ECO:0000259" key="8">
    <source>
        <dbReference type="PROSITE" id="PS50968"/>
    </source>
</evidence>
<dbReference type="CDD" id="cd06850">
    <property type="entry name" value="biotinyl_domain"/>
    <property type="match status" value="1"/>
</dbReference>
<dbReference type="InterPro" id="IPR029000">
    <property type="entry name" value="Cyclophilin-like_dom_sf"/>
</dbReference>
<evidence type="ECO:0000256" key="2">
    <source>
        <dbReference type="ARBA" id="ARBA00022598"/>
    </source>
</evidence>
<dbReference type="PANTHER" id="PTHR18866">
    <property type="entry name" value="CARBOXYLASE:PYRUVATE/ACETYL-COA/PROPIONYL-COA CARBOXYLASE"/>
    <property type="match status" value="1"/>
</dbReference>
<dbReference type="EMBL" id="JACHIO010000002">
    <property type="protein sequence ID" value="MBB5062341.1"/>
    <property type="molecule type" value="Genomic_DNA"/>
</dbReference>
<dbReference type="InterPro" id="IPR011053">
    <property type="entry name" value="Single_hybrid_motif"/>
</dbReference>
<dbReference type="Pfam" id="PF02682">
    <property type="entry name" value="CT_C_D"/>
    <property type="match status" value="1"/>
</dbReference>
<keyword evidence="5 7" id="KW-0067">ATP-binding</keyword>
<dbReference type="Pfam" id="PF02626">
    <property type="entry name" value="CT_A_B"/>
    <property type="match status" value="1"/>
</dbReference>
<dbReference type="RefSeq" id="WP_184252824.1">
    <property type="nucleotide sequence ID" value="NZ_JACHIO010000002.1"/>
</dbReference>
<dbReference type="SUPFAM" id="SSF51246">
    <property type="entry name" value="Rudiment single hybrid motif"/>
    <property type="match status" value="1"/>
</dbReference>
<keyword evidence="3 7" id="KW-0547">Nucleotide-binding</keyword>
<evidence type="ECO:0000256" key="3">
    <source>
        <dbReference type="ARBA" id="ARBA00022741"/>
    </source>
</evidence>
<protein>
    <submittedName>
        <fullName evidence="11">Urea carboxylase</fullName>
        <ecNumber evidence="11">6.3.4.6</ecNumber>
    </submittedName>
</protein>
<evidence type="ECO:0000256" key="4">
    <source>
        <dbReference type="ARBA" id="ARBA00022801"/>
    </source>
</evidence>
<dbReference type="FunFam" id="3.40.50.20:FF:000010">
    <property type="entry name" value="Propionyl-CoA carboxylase subunit alpha"/>
    <property type="match status" value="1"/>
</dbReference>
<dbReference type="Pfam" id="PF02786">
    <property type="entry name" value="CPSase_L_D2"/>
    <property type="match status" value="1"/>
</dbReference>
<dbReference type="InterPro" id="IPR005479">
    <property type="entry name" value="CPAse_ATP-bd"/>
</dbReference>
<dbReference type="SUPFAM" id="SSF52440">
    <property type="entry name" value="PreATP-grasp domain"/>
    <property type="match status" value="1"/>
</dbReference>
<dbReference type="InterPro" id="IPR011764">
    <property type="entry name" value="Biotin_carboxylation_dom"/>
</dbReference>
<feature type="domain" description="Lipoyl-binding" evidence="8">
    <location>
        <begin position="1116"/>
        <end position="1196"/>
    </location>
</feature>
<dbReference type="NCBIfam" id="TIGR02712">
    <property type="entry name" value="urea_carbox"/>
    <property type="match status" value="1"/>
</dbReference>
<dbReference type="PROSITE" id="PS00188">
    <property type="entry name" value="BIOTIN"/>
    <property type="match status" value="1"/>
</dbReference>
<dbReference type="InterPro" id="IPR005482">
    <property type="entry name" value="Biotin_COase_C"/>
</dbReference>
<dbReference type="InterPro" id="IPR005481">
    <property type="entry name" value="BC-like_N"/>
</dbReference>
<dbReference type="PROSITE" id="PS00867">
    <property type="entry name" value="CPSASE_2"/>
    <property type="match status" value="1"/>
</dbReference>
<dbReference type="PROSITE" id="PS50979">
    <property type="entry name" value="BC"/>
    <property type="match status" value="1"/>
</dbReference>
<dbReference type="GO" id="GO:0016787">
    <property type="term" value="F:hydrolase activity"/>
    <property type="evidence" value="ECO:0007669"/>
    <property type="project" value="UniProtKB-KW"/>
</dbReference>
<dbReference type="InterPro" id="IPR000089">
    <property type="entry name" value="Biotin_lipoyl"/>
</dbReference>
<proteinExistence type="predicted"/>
<dbReference type="PROSITE" id="PS00866">
    <property type="entry name" value="CPSASE_1"/>
    <property type="match status" value="1"/>
</dbReference>
<feature type="domain" description="Biotin carboxylation" evidence="10">
    <location>
        <begin position="1"/>
        <end position="446"/>
    </location>
</feature>
<dbReference type="Pfam" id="PF00289">
    <property type="entry name" value="Biotin_carb_N"/>
    <property type="match status" value="1"/>
</dbReference>
<dbReference type="Gene3D" id="2.40.50.100">
    <property type="match status" value="1"/>
</dbReference>
<dbReference type="SMART" id="SM00797">
    <property type="entry name" value="AHS2"/>
    <property type="match status" value="1"/>
</dbReference>
<comment type="caution">
    <text evidence="11">The sequence shown here is derived from an EMBL/GenBank/DDBJ whole genome shotgun (WGS) entry which is preliminary data.</text>
</comment>
<dbReference type="PROSITE" id="PS50975">
    <property type="entry name" value="ATP_GRASP"/>
    <property type="match status" value="1"/>
</dbReference>
<dbReference type="EC" id="6.3.4.6" evidence="11"/>
<evidence type="ECO:0000313" key="12">
    <source>
        <dbReference type="Proteomes" id="UP000584867"/>
    </source>
</evidence>
<gene>
    <name evidence="11" type="ORF">HDF15_000668</name>
</gene>
<dbReference type="SUPFAM" id="SSF50891">
    <property type="entry name" value="Cyclophilin-like"/>
    <property type="match status" value="2"/>
</dbReference>
<evidence type="ECO:0000313" key="11">
    <source>
        <dbReference type="EMBL" id="MBB5062341.1"/>
    </source>
</evidence>
<dbReference type="GO" id="GO:0046872">
    <property type="term" value="F:metal ion binding"/>
    <property type="evidence" value="ECO:0007669"/>
    <property type="project" value="InterPro"/>
</dbReference>
<dbReference type="PANTHER" id="PTHR18866:SF128">
    <property type="entry name" value="UREA AMIDOLYASE"/>
    <property type="match status" value="1"/>
</dbReference>
<dbReference type="Pfam" id="PF02785">
    <property type="entry name" value="Biotin_carb_C"/>
    <property type="match status" value="1"/>
</dbReference>
<sequence>MFRKILIANRGAIACRIERTLHRLGVGSVAVYSTADKNSLHVLQADEAVLIGEAPAASSYLSFEAIFAAAAQTSAEAIHPGYGFLSENIQFARECAARGITFIGPAPEHIEAFALKHTARATAKACGVPLLPGTGLLSSLEDALAQAELLKYPVMLKSSGGGGGIGMRVCHSAEQLGEAYESVLRLSRANFGDSGVYLEKFVSRARHIEVQIFGDGAGNVLALGERDCSAQRRHQKVLEETPAPGLTEATREQLRSAAILLAKAVNYASAGTVEFIYDDDTNEFYFLEVNTRLQVEHGVTEEVTGIDLVEWMVRQAAGDMSPLDSFTIKPAGASIEARVYAEDPAHNFQPTPGKLTLVKFPDASLARVETWIESGTTITSFYDPMIAKIIVHGKDREEALQKLSAALSATAIDGTETNLRYLREVIQTPEFVSGKITTSFLGTFAFARHAVEVLEGGTQTTIQDYPGRIGYWNIGVPPSGPMDHLSFRIANRLVGNPESASATEFATMGGRLKFHGNTRIALTGADMGAKLNGTLIPMWTAVEVKAGSVLSLGAASKEGTRTYLAVQGSFDTQPYLGSRSTFVLGGFGGHAGRGLRAGDVLHIGQQDLALETAAVLPSALVPALTHTWTIGVLFGPHTAPEFFTEEDIEMLFSTQWKVHYQSDRTGVRLVGPKPTWARPDGGEAGLHPSNIHDNAYAIGTIDFTGDMPILLGPDGPSLGGFVCPATIVQAELWKLGQLKAGDLVQFYRVNLAQAEAMEKEQDKFLQSFSSPLAALPEAPTLEPAILKRITDRAQSMTFRADGDKYLLVEYGELQLDLNLRFRVHILEQNLRAANIPGIIDITPGIRSLHIHYDSRKLARQKLIDALDEIDRTMPELTDITVPSRIVHLPLSWDDPQAKLAQQKYMQAVRPDAPWCPSNIEFIRRINGLDSIDDVYRIVHEASYLVLGLGDVYLGAPVATPIDPRHRLVTTKYNPARTWTPENAVGIGGAYMCVYGMEGPGGYQLVGRTIQVWNTWKSTPAFAEGIPWSLRFFDQIRFYPVSAEELLDARERFPHGGYELKVEETTFNLADYQRFLDSISVEAAAFKRHQKESFDAERERWRADGLLTVVEPPEVPQETESATVAEGCEGVSSPLTASVFQIAVKPGQVVAEDEKLIVLDAMKTEIAISSPISGTVEEIHCELGAIVNGGQLLVSIRPS</sequence>
<dbReference type="NCBIfam" id="TIGR00724">
    <property type="entry name" value="urea_amlyse_rel"/>
    <property type="match status" value="1"/>
</dbReference>
<reference evidence="11 12" key="1">
    <citation type="submission" date="2020-08" db="EMBL/GenBank/DDBJ databases">
        <title>Genomic Encyclopedia of Type Strains, Phase IV (KMG-V): Genome sequencing to study the core and pangenomes of soil and plant-associated prokaryotes.</title>
        <authorList>
            <person name="Whitman W."/>
        </authorList>
    </citation>
    <scope>NUCLEOTIDE SEQUENCE [LARGE SCALE GENOMIC DNA]</scope>
    <source>
        <strain evidence="11 12">X5P3</strain>
    </source>
</reference>
<dbReference type="SUPFAM" id="SSF160467">
    <property type="entry name" value="PH0987 N-terminal domain-like"/>
    <property type="match status" value="1"/>
</dbReference>
<dbReference type="PROSITE" id="PS50968">
    <property type="entry name" value="BIOTINYL_LIPOYL"/>
    <property type="match status" value="1"/>
</dbReference>
<evidence type="ECO:0000256" key="7">
    <source>
        <dbReference type="PROSITE-ProRule" id="PRU00409"/>
    </source>
</evidence>
<dbReference type="GO" id="GO:0005524">
    <property type="term" value="F:ATP binding"/>
    <property type="evidence" value="ECO:0007669"/>
    <property type="project" value="UniProtKB-UniRule"/>
</dbReference>
<dbReference type="GO" id="GO:0004847">
    <property type="term" value="F:urea carboxylase activity"/>
    <property type="evidence" value="ECO:0007669"/>
    <property type="project" value="UniProtKB-EC"/>
</dbReference>
<dbReference type="InterPro" id="IPR016185">
    <property type="entry name" value="PreATP-grasp_dom_sf"/>
</dbReference>
<evidence type="ECO:0000259" key="9">
    <source>
        <dbReference type="PROSITE" id="PS50975"/>
    </source>
</evidence>
<organism evidence="11 12">
    <name type="scientific">Granulicella mallensis</name>
    <dbReference type="NCBI Taxonomy" id="940614"/>
    <lineage>
        <taxon>Bacteria</taxon>
        <taxon>Pseudomonadati</taxon>
        <taxon>Acidobacteriota</taxon>
        <taxon>Terriglobia</taxon>
        <taxon>Terriglobales</taxon>
        <taxon>Acidobacteriaceae</taxon>
        <taxon>Granulicella</taxon>
    </lineage>
</organism>